<dbReference type="RefSeq" id="WP_003625691.1">
    <property type="nucleotide sequence ID" value="NZ_AP025162.1"/>
</dbReference>
<dbReference type="Proteomes" id="UP000460132">
    <property type="component" value="Unassembled WGS sequence"/>
</dbReference>
<dbReference type="GO" id="GO:0003677">
    <property type="term" value="F:DNA binding"/>
    <property type="evidence" value="ECO:0007669"/>
    <property type="project" value="InterPro"/>
</dbReference>
<comment type="caution">
    <text evidence="1">The sequence shown here is derived from an EMBL/GenBank/DDBJ whole genome shotgun (WGS) entry which is preliminary data.</text>
</comment>
<name>A0A2I1WIE3_9LACO</name>
<dbReference type="InterPro" id="IPR010982">
    <property type="entry name" value="Lambda_DNA-bd_dom_sf"/>
</dbReference>
<dbReference type="InterPro" id="IPR001387">
    <property type="entry name" value="Cro/C1-type_HTH"/>
</dbReference>
<organism evidence="1 2">
    <name type="scientific">Lactobacillus crispatus</name>
    <dbReference type="NCBI Taxonomy" id="47770"/>
    <lineage>
        <taxon>Bacteria</taxon>
        <taxon>Bacillati</taxon>
        <taxon>Bacillota</taxon>
        <taxon>Bacilli</taxon>
        <taxon>Lactobacillales</taxon>
        <taxon>Lactobacillaceae</taxon>
        <taxon>Lactobacillus</taxon>
    </lineage>
</organism>
<proteinExistence type="predicted"/>
<dbReference type="SMART" id="SM00530">
    <property type="entry name" value="HTH_XRE"/>
    <property type="match status" value="1"/>
</dbReference>
<reference evidence="1 2" key="1">
    <citation type="submission" date="2020-01" db="EMBL/GenBank/DDBJ databases">
        <title>Vaginal microbiome of pregnant Indian women: Insights into the genome of dominants Lactobacillus species.</title>
        <authorList>
            <person name="Das B."/>
            <person name="Mehta O."/>
            <person name="Ghosh T.S."/>
            <person name="Kothidar A."/>
            <person name="Gowtham M.R."/>
            <person name="Mitra R."/>
            <person name="Kshetrapal P."/>
            <person name="Wadhwa N."/>
            <person name="Thiruvengadam R."/>
            <person name="Nair G.B."/>
            <person name="Bhatnagar S."/>
            <person name="Pore S."/>
        </authorList>
    </citation>
    <scope>NUCLEOTIDE SEQUENCE [LARGE SCALE GENOMIC DNA]</scope>
    <source>
        <strain evidence="1 2">Indica2</strain>
    </source>
</reference>
<sequence length="90" mass="9984">MTTWNDVKKELTSISPKDMSTIEGLAYLHAQRIKQGISQVELAKRIGMKQPQLAKIENLTSIPSLETLDRYAKGLGLKAVISFKPLTNGE</sequence>
<dbReference type="Gene3D" id="1.10.260.40">
    <property type="entry name" value="lambda repressor-like DNA-binding domains"/>
    <property type="match status" value="1"/>
</dbReference>
<dbReference type="CDD" id="cd00093">
    <property type="entry name" value="HTH_XRE"/>
    <property type="match status" value="1"/>
</dbReference>
<gene>
    <name evidence="1" type="ORF">GTK63_10120</name>
</gene>
<protein>
    <submittedName>
        <fullName evidence="1">Helix-turn-helix domain-containing protein</fullName>
    </submittedName>
</protein>
<dbReference type="EMBL" id="WWFF01000018">
    <property type="protein sequence ID" value="MYN54634.1"/>
    <property type="molecule type" value="Genomic_DNA"/>
</dbReference>
<dbReference type="AlphaFoldDB" id="A0A2I1WIE3"/>
<dbReference type="Pfam" id="PF01381">
    <property type="entry name" value="HTH_3"/>
    <property type="match status" value="1"/>
</dbReference>
<dbReference type="SUPFAM" id="SSF47413">
    <property type="entry name" value="lambda repressor-like DNA-binding domains"/>
    <property type="match status" value="1"/>
</dbReference>
<evidence type="ECO:0000313" key="2">
    <source>
        <dbReference type="Proteomes" id="UP000460132"/>
    </source>
</evidence>
<evidence type="ECO:0000313" key="1">
    <source>
        <dbReference type="EMBL" id="MYN54634.1"/>
    </source>
</evidence>
<dbReference type="PROSITE" id="PS50943">
    <property type="entry name" value="HTH_CROC1"/>
    <property type="match status" value="1"/>
</dbReference>
<accession>A0A2I1WIE3</accession>